<evidence type="ECO:0000256" key="1">
    <source>
        <dbReference type="ARBA" id="ARBA00007031"/>
    </source>
</evidence>
<dbReference type="Proteomes" id="UP000017819">
    <property type="component" value="Unassembled WGS sequence"/>
</dbReference>
<sequence length="143" mass="15908">MKDADEHERMLVRVTANIVSAYVGQHGLSALELPTLIGDVHRACRHLGQQREPEEVLEPAVAPNRSVKRDHIVCLDCGKTFKSLKRHLRAEHNLSPEQYRERWALAADYPMVAPNYAATRSRLAKEMGLGGKIEDSGRGKSGA</sequence>
<comment type="similarity">
    <text evidence="1">Belongs to the ros/MucR family.</text>
</comment>
<protein>
    <submittedName>
        <fullName evidence="2">Transcriptional regulator</fullName>
    </submittedName>
</protein>
<proteinExistence type="inferred from homology"/>
<dbReference type="EMBL" id="AWXZ01000019">
    <property type="protein sequence ID" value="ESR25528.1"/>
    <property type="molecule type" value="Genomic_DNA"/>
</dbReference>
<dbReference type="GO" id="GO:0003677">
    <property type="term" value="F:DNA binding"/>
    <property type="evidence" value="ECO:0007669"/>
    <property type="project" value="InterPro"/>
</dbReference>
<dbReference type="AlphaFoldDB" id="V4THM2"/>
<comment type="caution">
    <text evidence="2">The sequence shown here is derived from an EMBL/GenBank/DDBJ whole genome shotgun (WGS) entry which is preliminary data.</text>
</comment>
<dbReference type="GO" id="GO:0008270">
    <property type="term" value="F:zinc ion binding"/>
    <property type="evidence" value="ECO:0007669"/>
    <property type="project" value="InterPro"/>
</dbReference>
<evidence type="ECO:0000313" key="2">
    <source>
        <dbReference type="EMBL" id="ESR25528.1"/>
    </source>
</evidence>
<dbReference type="GO" id="GO:0006355">
    <property type="term" value="P:regulation of DNA-templated transcription"/>
    <property type="evidence" value="ECO:0007669"/>
    <property type="project" value="InterPro"/>
</dbReference>
<dbReference type="Pfam" id="PF05443">
    <property type="entry name" value="ROS_MUCR"/>
    <property type="match status" value="1"/>
</dbReference>
<dbReference type="STRING" id="631454.N177_1640"/>
<name>V4THM2_9HYPH</name>
<keyword evidence="3" id="KW-1185">Reference proteome</keyword>
<dbReference type="Gene3D" id="1.10.10.1550">
    <property type="entry name" value="ROS/MUCR transcriptional regulator protein"/>
    <property type="match status" value="1"/>
</dbReference>
<evidence type="ECO:0000313" key="3">
    <source>
        <dbReference type="Proteomes" id="UP000017819"/>
    </source>
</evidence>
<dbReference type="InterPro" id="IPR041920">
    <property type="entry name" value="ROS/MUCR_sf"/>
</dbReference>
<organism evidence="2 3">
    <name type="scientific">Lutibaculum baratangense AMV1</name>
    <dbReference type="NCBI Taxonomy" id="631454"/>
    <lineage>
        <taxon>Bacteria</taxon>
        <taxon>Pseudomonadati</taxon>
        <taxon>Pseudomonadota</taxon>
        <taxon>Alphaproteobacteria</taxon>
        <taxon>Hyphomicrobiales</taxon>
        <taxon>Tepidamorphaceae</taxon>
        <taxon>Lutibaculum</taxon>
    </lineage>
</organism>
<dbReference type="PATRIC" id="fig|631454.5.peg.1621"/>
<dbReference type="InterPro" id="IPR008807">
    <property type="entry name" value="ROS_MUCR"/>
</dbReference>
<gene>
    <name evidence="2" type="ORF">N177_1640</name>
</gene>
<dbReference type="eggNOG" id="COG4957">
    <property type="taxonomic scope" value="Bacteria"/>
</dbReference>
<accession>V4THM2</accession>
<reference evidence="2 3" key="1">
    <citation type="journal article" date="2014" name="Genome Announc.">
        <title>Draft Genome Sequence of Lutibaculum baratangense Strain AMV1T, Isolated from a Mud Volcano in Andamans, India.</title>
        <authorList>
            <person name="Singh A."/>
            <person name="Sreenivas A."/>
            <person name="Sathyanarayana Reddy G."/>
            <person name="Pinnaka A.K."/>
            <person name="Shivaji S."/>
        </authorList>
    </citation>
    <scope>NUCLEOTIDE SEQUENCE [LARGE SCALE GENOMIC DNA]</scope>
    <source>
        <strain evidence="2 3">AMV1</strain>
    </source>
</reference>